<reference evidence="2 3" key="1">
    <citation type="submission" date="2019-04" db="EMBL/GenBank/DDBJ databases">
        <title>High contiguity whole genome sequence and gene annotation resource for two Venturia nashicola isolates.</title>
        <authorList>
            <person name="Prokchorchik M."/>
            <person name="Won K."/>
            <person name="Lee Y."/>
            <person name="Choi E.D."/>
            <person name="Segonzac C."/>
            <person name="Sohn K.H."/>
        </authorList>
    </citation>
    <scope>NUCLEOTIDE SEQUENCE [LARGE SCALE GENOMIC DNA]</scope>
    <source>
        <strain evidence="2 3">PRI2</strain>
    </source>
</reference>
<protein>
    <submittedName>
        <fullName evidence="2">Uncharacterized protein</fullName>
    </submittedName>
</protein>
<feature type="region of interest" description="Disordered" evidence="1">
    <location>
        <begin position="52"/>
        <end position="129"/>
    </location>
</feature>
<gene>
    <name evidence="2" type="ORF">E6O75_ATG00678</name>
</gene>
<organism evidence="2 3">
    <name type="scientific">Venturia nashicola</name>
    <dbReference type="NCBI Taxonomy" id="86259"/>
    <lineage>
        <taxon>Eukaryota</taxon>
        <taxon>Fungi</taxon>
        <taxon>Dikarya</taxon>
        <taxon>Ascomycota</taxon>
        <taxon>Pezizomycotina</taxon>
        <taxon>Dothideomycetes</taxon>
        <taxon>Pleosporomycetidae</taxon>
        <taxon>Venturiales</taxon>
        <taxon>Venturiaceae</taxon>
        <taxon>Venturia</taxon>
    </lineage>
</organism>
<evidence type="ECO:0000256" key="1">
    <source>
        <dbReference type="SAM" id="MobiDB-lite"/>
    </source>
</evidence>
<dbReference type="Proteomes" id="UP000298493">
    <property type="component" value="Unassembled WGS sequence"/>
</dbReference>
<feature type="compositionally biased region" description="Polar residues" evidence="1">
    <location>
        <begin position="62"/>
        <end position="77"/>
    </location>
</feature>
<keyword evidence="3" id="KW-1185">Reference proteome</keyword>
<name>A0A4Z1PEI3_9PEZI</name>
<evidence type="ECO:0000313" key="3">
    <source>
        <dbReference type="Proteomes" id="UP000298493"/>
    </source>
</evidence>
<proteinExistence type="predicted"/>
<dbReference type="EMBL" id="SNSC02000001">
    <property type="protein sequence ID" value="TID27911.1"/>
    <property type="molecule type" value="Genomic_DNA"/>
</dbReference>
<sequence>MKKLDTIRSREMWDFKKEKEDLAKRVSDRDIDVYEQVNIIEELQGKLKVYETEREGRPPGENANTSGTNAPEQSQPILNEEIATATIQADSPSQAEPFSGKESPDDHVADAAETAPQLPTRMGVRSLTS</sequence>
<dbReference type="AlphaFoldDB" id="A0A4Z1PEI3"/>
<feature type="compositionally biased region" description="Polar residues" evidence="1">
    <location>
        <begin position="85"/>
        <end position="96"/>
    </location>
</feature>
<comment type="caution">
    <text evidence="2">The sequence shown here is derived from an EMBL/GenBank/DDBJ whole genome shotgun (WGS) entry which is preliminary data.</text>
</comment>
<accession>A0A4Z1PEI3</accession>
<evidence type="ECO:0000313" key="2">
    <source>
        <dbReference type="EMBL" id="TID27911.1"/>
    </source>
</evidence>